<name>A0AAW6TST6_9BACT</name>
<evidence type="ECO:0000313" key="4">
    <source>
        <dbReference type="Proteomes" id="UP001431776"/>
    </source>
</evidence>
<dbReference type="Gene3D" id="3.30.700.10">
    <property type="entry name" value="Glycoprotein, Type 4 Pilin"/>
    <property type="match status" value="1"/>
</dbReference>
<dbReference type="EMBL" id="JASCXX010000006">
    <property type="protein sequence ID" value="MDI6448762.1"/>
    <property type="molecule type" value="Genomic_DNA"/>
</dbReference>
<dbReference type="SUPFAM" id="SSF54523">
    <property type="entry name" value="Pili subunits"/>
    <property type="match status" value="1"/>
</dbReference>
<reference evidence="3" key="1">
    <citation type="submission" date="2023-05" db="EMBL/GenBank/DDBJ databases">
        <title>Anaerotaeda fermentans gen. nov., sp. nov., a novel anaerobic planctomycete of the new family within the order Sedimentisphaerales isolated from Taman Peninsula, Russia.</title>
        <authorList>
            <person name="Khomyakova M.A."/>
            <person name="Merkel A.Y."/>
            <person name="Slobodkin A.I."/>
        </authorList>
    </citation>
    <scope>NUCLEOTIDE SEQUENCE</scope>
    <source>
        <strain evidence="3">M17dextr</strain>
    </source>
</reference>
<evidence type="ECO:0000256" key="1">
    <source>
        <dbReference type="ARBA" id="ARBA00022481"/>
    </source>
</evidence>
<dbReference type="RefSeq" id="WP_349244171.1">
    <property type="nucleotide sequence ID" value="NZ_JASCXX010000006.1"/>
</dbReference>
<keyword evidence="4" id="KW-1185">Reference proteome</keyword>
<protein>
    <submittedName>
        <fullName evidence="3">Prepilin-type N-terminal cleavage/methylation domain-containing protein</fullName>
    </submittedName>
</protein>
<dbReference type="AlphaFoldDB" id="A0AAW6TST6"/>
<dbReference type="InterPro" id="IPR000983">
    <property type="entry name" value="Bac_GSPG_pilin"/>
</dbReference>
<gene>
    <name evidence="3" type="ORF">QJ522_06870</name>
</gene>
<proteinExistence type="predicted"/>
<keyword evidence="2" id="KW-0472">Membrane</keyword>
<organism evidence="3 4">
    <name type="scientific">Anaerobaca lacustris</name>
    <dbReference type="NCBI Taxonomy" id="3044600"/>
    <lineage>
        <taxon>Bacteria</taxon>
        <taxon>Pseudomonadati</taxon>
        <taxon>Planctomycetota</taxon>
        <taxon>Phycisphaerae</taxon>
        <taxon>Sedimentisphaerales</taxon>
        <taxon>Anaerobacaceae</taxon>
        <taxon>Anaerobaca</taxon>
    </lineage>
</organism>
<dbReference type="PRINTS" id="PR00813">
    <property type="entry name" value="BCTERIALGSPG"/>
</dbReference>
<evidence type="ECO:0000313" key="3">
    <source>
        <dbReference type="EMBL" id="MDI6448762.1"/>
    </source>
</evidence>
<dbReference type="GO" id="GO:0015628">
    <property type="term" value="P:protein secretion by the type II secretion system"/>
    <property type="evidence" value="ECO:0007669"/>
    <property type="project" value="InterPro"/>
</dbReference>
<accession>A0AAW6TST6</accession>
<evidence type="ECO:0000256" key="2">
    <source>
        <dbReference type="SAM" id="Phobius"/>
    </source>
</evidence>
<keyword evidence="1" id="KW-0488">Methylation</keyword>
<dbReference type="Proteomes" id="UP001431776">
    <property type="component" value="Unassembled WGS sequence"/>
</dbReference>
<comment type="caution">
    <text evidence="3">The sequence shown here is derived from an EMBL/GenBank/DDBJ whole genome shotgun (WGS) entry which is preliminary data.</text>
</comment>
<keyword evidence="2" id="KW-0812">Transmembrane</keyword>
<dbReference type="Pfam" id="PF07963">
    <property type="entry name" value="N_methyl"/>
    <property type="match status" value="1"/>
</dbReference>
<feature type="transmembrane region" description="Helical" evidence="2">
    <location>
        <begin position="6"/>
        <end position="27"/>
    </location>
</feature>
<dbReference type="InterPro" id="IPR012902">
    <property type="entry name" value="N_methyl_site"/>
</dbReference>
<dbReference type="NCBIfam" id="TIGR02532">
    <property type="entry name" value="IV_pilin_GFxxxE"/>
    <property type="match status" value="1"/>
</dbReference>
<dbReference type="InterPro" id="IPR045584">
    <property type="entry name" value="Pilin-like"/>
</dbReference>
<keyword evidence="2" id="KW-1133">Transmembrane helix</keyword>
<sequence length="252" mass="28834">MRRQRAFTLIELLVVVAIIALLMGILMPSLKKARDQAKGVVCVAHIKGLGVALHMYLDDYDRKTHTAPNQGLWDNAWEGAAVITDYGPNDPYAYWGIAYAPYAKNKKIFRCPSTIRNDDWPENGWGVLYQKYFAHCSYGLNSYVADKKIDREFKKHDEVIVFQDHIEQKLDSVNSDMFCIGPSVSINLTQWRPGSSLVSTYWQGHDTIRECFRHSKASNTCWLDGHVSAIKESTGEDVPTYWYDGKRTETRM</sequence>
<dbReference type="GO" id="GO:0015627">
    <property type="term" value="C:type II protein secretion system complex"/>
    <property type="evidence" value="ECO:0007669"/>
    <property type="project" value="InterPro"/>
</dbReference>
<dbReference type="PANTHER" id="PTHR30093">
    <property type="entry name" value="GENERAL SECRETION PATHWAY PROTEIN G"/>
    <property type="match status" value="1"/>
</dbReference>